<evidence type="ECO:0000313" key="2">
    <source>
        <dbReference type="Proteomes" id="UP000055024"/>
    </source>
</evidence>
<proteinExistence type="predicted"/>
<dbReference type="AlphaFoldDB" id="A0A0V1HL89"/>
<sequence length="106" mass="12441">MQNHHFEGGIKSALESGTLKLPDTAPVSACRWCIHPYIDLVDERFHHTLFCYQEMEQFIKPDMAFTRFFAEPIMPTFQVVIDSDIYIIYIPKRQSLIACIHSCRKY</sequence>
<protein>
    <submittedName>
        <fullName evidence="1">Uncharacterized protein</fullName>
    </submittedName>
</protein>
<dbReference type="EMBL" id="JYDP01000059">
    <property type="protein sequence ID" value="KRZ10485.1"/>
    <property type="molecule type" value="Genomic_DNA"/>
</dbReference>
<evidence type="ECO:0000313" key="1">
    <source>
        <dbReference type="EMBL" id="KRZ10485.1"/>
    </source>
</evidence>
<dbReference type="Proteomes" id="UP000055024">
    <property type="component" value="Unassembled WGS sequence"/>
</dbReference>
<name>A0A0V1HL89_9BILA</name>
<dbReference type="OrthoDB" id="5937356at2759"/>
<keyword evidence="2" id="KW-1185">Reference proteome</keyword>
<gene>
    <name evidence="1" type="ORF">T11_3767</name>
</gene>
<reference evidence="1 2" key="1">
    <citation type="submission" date="2015-01" db="EMBL/GenBank/DDBJ databases">
        <title>Evolution of Trichinella species and genotypes.</title>
        <authorList>
            <person name="Korhonen P.K."/>
            <person name="Edoardo P."/>
            <person name="Giuseppe L.R."/>
            <person name="Gasser R.B."/>
        </authorList>
    </citation>
    <scope>NUCLEOTIDE SEQUENCE [LARGE SCALE GENOMIC DNA]</scope>
    <source>
        <strain evidence="1">ISS1029</strain>
    </source>
</reference>
<accession>A0A0V1HL89</accession>
<comment type="caution">
    <text evidence="1">The sequence shown here is derived from an EMBL/GenBank/DDBJ whole genome shotgun (WGS) entry which is preliminary data.</text>
</comment>
<organism evidence="1 2">
    <name type="scientific">Trichinella zimbabwensis</name>
    <dbReference type="NCBI Taxonomy" id="268475"/>
    <lineage>
        <taxon>Eukaryota</taxon>
        <taxon>Metazoa</taxon>
        <taxon>Ecdysozoa</taxon>
        <taxon>Nematoda</taxon>
        <taxon>Enoplea</taxon>
        <taxon>Dorylaimia</taxon>
        <taxon>Trichinellida</taxon>
        <taxon>Trichinellidae</taxon>
        <taxon>Trichinella</taxon>
    </lineage>
</organism>